<accession>A0A2S3VXX9</accession>
<evidence type="ECO:0000313" key="3">
    <source>
        <dbReference type="Proteomes" id="UP000237344"/>
    </source>
</evidence>
<dbReference type="AlphaFoldDB" id="A0A2S3VXX9"/>
<evidence type="ECO:0008006" key="4">
    <source>
        <dbReference type="Google" id="ProtNLM"/>
    </source>
</evidence>
<organism evidence="2 3">
    <name type="scientific">Novacetimonas maltaceti</name>
    <dbReference type="NCBI Taxonomy" id="1203393"/>
    <lineage>
        <taxon>Bacteria</taxon>
        <taxon>Pseudomonadati</taxon>
        <taxon>Pseudomonadota</taxon>
        <taxon>Alphaproteobacteria</taxon>
        <taxon>Acetobacterales</taxon>
        <taxon>Acetobacteraceae</taxon>
        <taxon>Novacetimonas</taxon>
    </lineage>
</organism>
<dbReference type="Pfam" id="PF05960">
    <property type="entry name" value="DUF885"/>
    <property type="match status" value="1"/>
</dbReference>
<name>A0A2S3VXX9_9PROT</name>
<gene>
    <name evidence="2" type="ORF">KMAL_29020</name>
</gene>
<feature type="chain" id="PRO_5015467319" description="DUF885 domain-containing protein" evidence="1">
    <location>
        <begin position="35"/>
        <end position="564"/>
    </location>
</feature>
<evidence type="ECO:0000313" key="2">
    <source>
        <dbReference type="EMBL" id="POF61484.1"/>
    </source>
</evidence>
<dbReference type="Proteomes" id="UP000237344">
    <property type="component" value="Unassembled WGS sequence"/>
</dbReference>
<protein>
    <recommendedName>
        <fullName evidence="4">DUF885 domain-containing protein</fullName>
    </recommendedName>
</protein>
<keyword evidence="3" id="KW-1185">Reference proteome</keyword>
<dbReference type="OrthoDB" id="7277554at2"/>
<feature type="signal peptide" evidence="1">
    <location>
        <begin position="1"/>
        <end position="34"/>
    </location>
</feature>
<comment type="caution">
    <text evidence="2">The sequence shown here is derived from an EMBL/GenBank/DDBJ whole genome shotgun (WGS) entry which is preliminary data.</text>
</comment>
<proteinExistence type="predicted"/>
<dbReference type="EMBL" id="POTC01000066">
    <property type="protein sequence ID" value="POF61484.1"/>
    <property type="molecule type" value="Genomic_DNA"/>
</dbReference>
<dbReference type="RefSeq" id="WP_110096321.1">
    <property type="nucleotide sequence ID" value="NZ_NKUE01000008.1"/>
</dbReference>
<sequence>MLQEILKRRTTALLCAGAMVLLPQCNIMATPAHAASAQLQSLFTDWRALATPEQRDGAPDYGAKALSHKKDGLKKMQRRLAALDRTGWTTEDDIDARLIAAEMNGLDFDLRVRRPWARDPGYFATIFAEESDVPAHEGPSADTIDLFHYDYPLSPQAASDLAARLSGVPVLLERARGWLAKSNTADLWKYGDREFRRQAKVLEALLDGSLKMRTLEGQKAATLDGAGAPVREAAQKALAATRDFADWIAQEAPHKTGPSGVGKANYDWYMKNVQLVPYNWDEQVVLLRRELERAQASLRLEELHNRNLPPLKPVDNAVAYRKYATTKMQQFTDFIIKAGLVPDQPYYRAAMAAQTLDYTPPEDRNFFLKVTALDPWPLYSHDIHWTELARIKDDPNPDPIRRGAPLFNIYAARSEGFATAYEEIVMQAGLYDHEPRGRELVWIMLANRAARGLASLYVQANRMDLATAGRFHASWTPRGYSDPNNSLVGFEQLLYLRQPGYGTSYVTGKLMFDQLISRQAHEAEAAGRPFDVRTTFAGIAATGIVPWPLVEEALIPARALADAP</sequence>
<keyword evidence="1" id="KW-0732">Signal</keyword>
<reference evidence="2 3" key="1">
    <citation type="submission" date="2018-01" db="EMBL/GenBank/DDBJ databases">
        <title>Draft Genome Sequence of Komagataeibacter maltaceti LMG 1529, a Vinegar Producing Acetic Acid Bacterium Isolated from Malt Vinegar Brewery Acetifiers.</title>
        <authorList>
            <person name="Zhang Q."/>
            <person name="Hollensteiner J."/>
            <person name="Poehlein A."/>
            <person name="Daniel R."/>
        </authorList>
    </citation>
    <scope>NUCLEOTIDE SEQUENCE [LARGE SCALE GENOMIC DNA]</scope>
    <source>
        <strain evidence="2 3">LMG 1529</strain>
    </source>
</reference>
<dbReference type="InterPro" id="IPR010281">
    <property type="entry name" value="DUF885"/>
</dbReference>
<evidence type="ECO:0000256" key="1">
    <source>
        <dbReference type="SAM" id="SignalP"/>
    </source>
</evidence>